<dbReference type="SUPFAM" id="SSF48403">
    <property type="entry name" value="Ankyrin repeat"/>
    <property type="match status" value="1"/>
</dbReference>
<feature type="repeat" description="RCC1" evidence="1">
    <location>
        <begin position="375"/>
        <end position="432"/>
    </location>
</feature>
<dbReference type="RefSeq" id="XP_001733000.1">
    <property type="nucleotide sequence ID" value="XM_001732948.1"/>
</dbReference>
<dbReference type="InterPro" id="IPR000210">
    <property type="entry name" value="BTB/POZ_dom"/>
</dbReference>
<evidence type="ECO:0000256" key="1">
    <source>
        <dbReference type="PROSITE-ProRule" id="PRU00235"/>
    </source>
</evidence>
<dbReference type="PaxDb" id="44689-DDB0235382"/>
<feature type="repeat" description="RCC1" evidence="1">
    <location>
        <begin position="262"/>
        <end position="322"/>
    </location>
</feature>
<dbReference type="PANTHER" id="PTHR45982">
    <property type="entry name" value="REGULATOR OF CHROMOSOME CONDENSATION"/>
    <property type="match status" value="1"/>
</dbReference>
<dbReference type="InParanoid" id="B0G136"/>
<feature type="repeat" description="RCC1" evidence="1">
    <location>
        <begin position="210"/>
        <end position="261"/>
    </location>
</feature>
<dbReference type="HOGENOM" id="CLU_326381_0_0_1"/>
<dbReference type="Pfam" id="PF00415">
    <property type="entry name" value="RCC1"/>
    <property type="match status" value="3"/>
</dbReference>
<dbReference type="KEGG" id="ddi:DDB_G0281767"/>
<dbReference type="CDD" id="cd18186">
    <property type="entry name" value="BTB_POZ_ZBTB_KLHL-like"/>
    <property type="match status" value="1"/>
</dbReference>
<keyword evidence="4" id="KW-1185">Reference proteome</keyword>
<dbReference type="dictyBase" id="DDB_G0281767"/>
<name>B0G136_DICDI</name>
<organism evidence="3 4">
    <name type="scientific">Dictyostelium discoideum</name>
    <name type="common">Social amoeba</name>
    <dbReference type="NCBI Taxonomy" id="44689"/>
    <lineage>
        <taxon>Eukaryota</taxon>
        <taxon>Amoebozoa</taxon>
        <taxon>Evosea</taxon>
        <taxon>Eumycetozoa</taxon>
        <taxon>Dictyostelia</taxon>
        <taxon>Dictyosteliales</taxon>
        <taxon>Dictyosteliaceae</taxon>
        <taxon>Dictyostelium</taxon>
    </lineage>
</organism>
<dbReference type="FunCoup" id="B0G136">
    <property type="interactions" value="1"/>
</dbReference>
<dbReference type="eggNOG" id="KOG0941">
    <property type="taxonomic scope" value="Eukaryota"/>
</dbReference>
<dbReference type="InterPro" id="IPR011333">
    <property type="entry name" value="SKP1/BTB/POZ_sf"/>
</dbReference>
<comment type="caution">
    <text evidence="3">The sequence shown here is derived from an EMBL/GenBank/DDBJ whole genome shotgun (WGS) entry which is preliminary data.</text>
</comment>
<reference evidence="3 4" key="1">
    <citation type="journal article" date="2005" name="Nature">
        <title>The genome of the social amoeba Dictyostelium discoideum.</title>
        <authorList>
            <consortium name="The Dictyostelium discoideum Sequencing Consortium"/>
            <person name="Eichinger L."/>
            <person name="Pachebat J.A."/>
            <person name="Glockner G."/>
            <person name="Rajandream M.A."/>
            <person name="Sucgang R."/>
            <person name="Berriman M."/>
            <person name="Song J."/>
            <person name="Olsen R."/>
            <person name="Szafranski K."/>
            <person name="Xu Q."/>
            <person name="Tunggal B."/>
            <person name="Kummerfeld S."/>
            <person name="Madera M."/>
            <person name="Konfortov B.A."/>
            <person name="Rivero F."/>
            <person name="Bankier A.T."/>
            <person name="Lehmann R."/>
            <person name="Hamlin N."/>
            <person name="Davies R."/>
            <person name="Gaudet P."/>
            <person name="Fey P."/>
            <person name="Pilcher K."/>
            <person name="Chen G."/>
            <person name="Saunders D."/>
            <person name="Sodergren E."/>
            <person name="Davis P."/>
            <person name="Kerhornou A."/>
            <person name="Nie X."/>
            <person name="Hall N."/>
            <person name="Anjard C."/>
            <person name="Hemphill L."/>
            <person name="Bason N."/>
            <person name="Farbrother P."/>
            <person name="Desany B."/>
            <person name="Just E."/>
            <person name="Morio T."/>
            <person name="Rost R."/>
            <person name="Churcher C."/>
            <person name="Cooper J."/>
            <person name="Haydock S."/>
            <person name="van Driessche N."/>
            <person name="Cronin A."/>
            <person name="Goodhead I."/>
            <person name="Muzny D."/>
            <person name="Mourier T."/>
            <person name="Pain A."/>
            <person name="Lu M."/>
            <person name="Harper D."/>
            <person name="Lindsay R."/>
            <person name="Hauser H."/>
            <person name="James K."/>
            <person name="Quiles M."/>
            <person name="Madan Babu M."/>
            <person name="Saito T."/>
            <person name="Buchrieser C."/>
            <person name="Wardroper A."/>
            <person name="Felder M."/>
            <person name="Thangavelu M."/>
            <person name="Johnson D."/>
            <person name="Knights A."/>
            <person name="Loulseged H."/>
            <person name="Mungall K."/>
            <person name="Oliver K."/>
            <person name="Price C."/>
            <person name="Quail M.A."/>
            <person name="Urushihara H."/>
            <person name="Hernandez J."/>
            <person name="Rabbinowitsch E."/>
            <person name="Steffen D."/>
            <person name="Sanders M."/>
            <person name="Ma J."/>
            <person name="Kohara Y."/>
            <person name="Sharp S."/>
            <person name="Simmonds M."/>
            <person name="Spiegler S."/>
            <person name="Tivey A."/>
            <person name="Sugano S."/>
            <person name="White B."/>
            <person name="Walker D."/>
            <person name="Woodward J."/>
            <person name="Winckler T."/>
            <person name="Tanaka Y."/>
            <person name="Shaulsky G."/>
            <person name="Schleicher M."/>
            <person name="Weinstock G."/>
            <person name="Rosenthal A."/>
            <person name="Cox E.C."/>
            <person name="Chisholm R.L."/>
            <person name="Gibbs R."/>
            <person name="Loomis W.F."/>
            <person name="Platzer M."/>
            <person name="Kay R.R."/>
            <person name="Williams J."/>
            <person name="Dear P.H."/>
            <person name="Noegel A.A."/>
            <person name="Barrell B."/>
            <person name="Kuspa A."/>
        </authorList>
    </citation>
    <scope>NUCLEOTIDE SEQUENCE [LARGE SCALE GENOMIC DNA]</scope>
    <source>
        <strain evidence="3 4">AX4</strain>
    </source>
</reference>
<dbReference type="Gene3D" id="3.30.710.10">
    <property type="entry name" value="Potassium Channel Kv1.1, Chain A"/>
    <property type="match status" value="2"/>
</dbReference>
<feature type="repeat" description="RCC1" evidence="1">
    <location>
        <begin position="433"/>
        <end position="493"/>
    </location>
</feature>
<dbReference type="Pfam" id="PF13540">
    <property type="entry name" value="RCC1_2"/>
    <property type="match status" value="1"/>
</dbReference>
<dbReference type="PRINTS" id="PR00633">
    <property type="entry name" value="RCCNDNSATION"/>
</dbReference>
<gene>
    <name evidence="3" type="ORF">DDB_G0281767</name>
</gene>
<dbReference type="PROSITE" id="PS50097">
    <property type="entry name" value="BTB"/>
    <property type="match status" value="1"/>
</dbReference>
<dbReference type="PROSITE" id="PS50012">
    <property type="entry name" value="RCC1_3"/>
    <property type="match status" value="5"/>
</dbReference>
<dbReference type="Gene3D" id="2.130.10.30">
    <property type="entry name" value="Regulator of chromosome condensation 1/beta-lactamase-inhibitor protein II"/>
    <property type="match status" value="2"/>
</dbReference>
<dbReference type="GeneID" id="8623238"/>
<evidence type="ECO:0000259" key="2">
    <source>
        <dbReference type="PROSITE" id="PS50097"/>
    </source>
</evidence>
<dbReference type="VEuPathDB" id="AmoebaDB:DDB_G0281767"/>
<dbReference type="SUPFAM" id="SSF54695">
    <property type="entry name" value="POZ domain"/>
    <property type="match status" value="2"/>
</dbReference>
<feature type="domain" description="BTB" evidence="2">
    <location>
        <begin position="569"/>
        <end position="663"/>
    </location>
</feature>
<dbReference type="Pfam" id="PF00651">
    <property type="entry name" value="BTB"/>
    <property type="match status" value="2"/>
</dbReference>
<dbReference type="SMR" id="B0G136"/>
<dbReference type="Proteomes" id="UP000002195">
    <property type="component" value="Unassembled WGS sequence"/>
</dbReference>
<dbReference type="SMART" id="SM00225">
    <property type="entry name" value="BTB"/>
    <property type="match status" value="2"/>
</dbReference>
<dbReference type="PhylomeDB" id="B0G136"/>
<dbReference type="Gene3D" id="1.25.40.20">
    <property type="entry name" value="Ankyrin repeat-containing domain"/>
    <property type="match status" value="1"/>
</dbReference>
<dbReference type="InterPro" id="IPR000408">
    <property type="entry name" value="Reg_chr_condens"/>
</dbReference>
<feature type="repeat" description="RCC1" evidence="1">
    <location>
        <begin position="323"/>
        <end position="374"/>
    </location>
</feature>
<dbReference type="EMBL" id="AAFI02000042">
    <property type="protein sequence ID" value="EDR41072.1"/>
    <property type="molecule type" value="Genomic_DNA"/>
</dbReference>
<protein>
    <submittedName>
        <fullName evidence="3">Ankyrin repeat-containing protein</fullName>
    </submittedName>
</protein>
<sequence length="883" mass="98465">MEFFSNLYGKYLSKQTNVNNHYSNNNSISSNIDFESMNLGSINRIIGFEFDEDFFKKIDSNGDTALTFFISEIIKFQKSQSFNTDLKLFNNSKYRYLLDIQNDFGETPLHVAGFVKANANAGIKDYRNLTPLDMAIMLEYNDIIKILETSETSKQSNVQSNIYNWGEILTSDFLLKSECKPIKILFNDELCSPISIEYGQNFSLILTDTGAVYSSGLCSYGKTGHKMKRDISIPTQIKSLENKRIKSISCGSHHSLALDDLGLVYSWGNGSNGRLGLELHILGEKKIVSTPTLISTIASNTLDPVVVQISAGFDNSFLITSNGSVYSFGSAISEKLGYDGTVLGYQALPRKIESIPPMKQVSASNLHTVLLDTCGNVYAFGSPTNGRLGRPSNGPRNDYKPTMVSFGSGGGDGTVIKKIATGTNFTIVLSDSGELFGWGGNSNGQLGVEPICNVSDSFDSPTLIKCLSNLNCGKITIHDFAVGDQHVVILSDVGEVFCFGEDRKAQCGIGISYPGYNDISLTQIQSNNFNGRNIFKVYAGANNTMVSLSPDHHIFGEELLKLLNSNLFTDIKLKVTESDQIINAHKIVLAARCKKFHSLISLQLNNPTKPQSIKYNDYDNNSTTKYITSEIIDGILYITFPISFKVLNLFLKYLYSDHVNLTQSITDELGELSHCMGVGRLSYLCNFKNNLSLQKLPISTLLEDLKKIQNQEYIDIYSNVQFNCVSNADPLENGVIKSYKLFSNLGSFYFKKMLGGSYIESEQNEIHLNQTSIHGLRSLLKYCYCEEIPEDINECIELIILSDIHSMHRAKDITSAKIRSLMDNDSICYIYHISKLYNVKPLSIWCLAKLNLISTTQENLKKLPYFDQLPNELKIEILNSLKK</sequence>
<dbReference type="SUPFAM" id="SSF50985">
    <property type="entry name" value="RCC1/BLIP-II"/>
    <property type="match status" value="1"/>
</dbReference>
<evidence type="ECO:0000313" key="4">
    <source>
        <dbReference type="Proteomes" id="UP000002195"/>
    </source>
</evidence>
<proteinExistence type="predicted"/>
<dbReference type="PANTHER" id="PTHR45982:SF1">
    <property type="entry name" value="REGULATOR OF CHROMOSOME CONDENSATION"/>
    <property type="match status" value="1"/>
</dbReference>
<dbReference type="PROSITE" id="PS00626">
    <property type="entry name" value="RCC1_2"/>
    <property type="match status" value="1"/>
</dbReference>
<dbReference type="InterPro" id="IPR009091">
    <property type="entry name" value="RCC1/BLIP-II"/>
</dbReference>
<dbReference type="InterPro" id="IPR051553">
    <property type="entry name" value="Ran_GTPase-activating"/>
</dbReference>
<evidence type="ECO:0000313" key="3">
    <source>
        <dbReference type="EMBL" id="EDR41072.1"/>
    </source>
</evidence>
<dbReference type="AlphaFoldDB" id="B0G136"/>
<accession>B0G136</accession>
<dbReference type="InterPro" id="IPR036770">
    <property type="entry name" value="Ankyrin_rpt-contain_sf"/>
</dbReference>